<evidence type="ECO:0000256" key="2">
    <source>
        <dbReference type="ARBA" id="ARBA00022898"/>
    </source>
</evidence>
<dbReference type="InterPro" id="IPR015421">
    <property type="entry name" value="PyrdxlP-dep_Trfase_major"/>
</dbReference>
<gene>
    <name evidence="4" type="ORF">PMZ80_001475</name>
</gene>
<evidence type="ECO:0000313" key="5">
    <source>
        <dbReference type="Proteomes" id="UP001334248"/>
    </source>
</evidence>
<dbReference type="Pfam" id="PF00202">
    <property type="entry name" value="Aminotran_3"/>
    <property type="match status" value="1"/>
</dbReference>
<dbReference type="GeneID" id="89994924"/>
<dbReference type="InterPro" id="IPR005814">
    <property type="entry name" value="Aminotrans_3"/>
</dbReference>
<keyword evidence="2 3" id="KW-0663">Pyridoxal phosphate</keyword>
<protein>
    <submittedName>
        <fullName evidence="4">Uncharacterized protein</fullName>
    </submittedName>
</protein>
<dbReference type="EMBL" id="JAVHJV010000001">
    <property type="protein sequence ID" value="KAK5947325.1"/>
    <property type="molecule type" value="Genomic_DNA"/>
</dbReference>
<dbReference type="Gene3D" id="3.90.1150.10">
    <property type="entry name" value="Aspartate Aminotransferase, domain 1"/>
    <property type="match status" value="1"/>
</dbReference>
<keyword evidence="5" id="KW-1185">Reference proteome</keyword>
<dbReference type="InterPro" id="IPR015424">
    <property type="entry name" value="PyrdxlP-dep_Trfase"/>
</dbReference>
<evidence type="ECO:0000256" key="1">
    <source>
        <dbReference type="ARBA" id="ARBA00001933"/>
    </source>
</evidence>
<dbReference type="PANTHER" id="PTHR43713:SF3">
    <property type="entry name" value="GLUTAMATE-1-SEMIALDEHYDE 2,1-AMINOMUTASE 1, CHLOROPLASTIC-RELATED"/>
    <property type="match status" value="1"/>
</dbReference>
<comment type="cofactor">
    <cofactor evidence="1">
        <name>pyridoxal 5'-phosphate</name>
        <dbReference type="ChEBI" id="CHEBI:597326"/>
    </cofactor>
</comment>
<evidence type="ECO:0000256" key="3">
    <source>
        <dbReference type="RuleBase" id="RU003560"/>
    </source>
</evidence>
<dbReference type="PANTHER" id="PTHR43713">
    <property type="entry name" value="GLUTAMATE-1-SEMIALDEHYDE 2,1-AMINOMUTASE"/>
    <property type="match status" value="1"/>
</dbReference>
<dbReference type="SUPFAM" id="SSF53383">
    <property type="entry name" value="PLP-dependent transferases"/>
    <property type="match status" value="1"/>
</dbReference>
<name>A0ABR0S382_9EURO</name>
<accession>A0ABR0S382</accession>
<comment type="similarity">
    <text evidence="3">Belongs to the class-III pyridoxal-phosphate-dependent aminotransferase family.</text>
</comment>
<reference evidence="4 5" key="1">
    <citation type="journal article" date="2023" name="Res Sq">
        <title>Genomic and morphological characterization of Knufia obscura isolated from the Mars 2020 spacecraft assembly facility.</title>
        <authorList>
            <person name="Chander A.M."/>
            <person name="Teixeira M.M."/>
            <person name="Singh N.K."/>
            <person name="Williams M.P."/>
            <person name="Parker C.W."/>
            <person name="Leo P."/>
            <person name="Stajich J.E."/>
            <person name="Torok T."/>
            <person name="Tighe S."/>
            <person name="Mason C.E."/>
            <person name="Venkateswaran K."/>
        </authorList>
    </citation>
    <scope>NUCLEOTIDE SEQUENCE [LARGE SCALE GENOMIC DNA]</scope>
    <source>
        <strain evidence="4 5">CCFEE 5817</strain>
    </source>
</reference>
<organism evidence="4 5">
    <name type="scientific">Knufia obscura</name>
    <dbReference type="NCBI Taxonomy" id="1635080"/>
    <lineage>
        <taxon>Eukaryota</taxon>
        <taxon>Fungi</taxon>
        <taxon>Dikarya</taxon>
        <taxon>Ascomycota</taxon>
        <taxon>Pezizomycotina</taxon>
        <taxon>Eurotiomycetes</taxon>
        <taxon>Chaetothyriomycetidae</taxon>
        <taxon>Chaetothyriales</taxon>
        <taxon>Trichomeriaceae</taxon>
        <taxon>Knufia</taxon>
    </lineage>
</organism>
<evidence type="ECO:0000313" key="4">
    <source>
        <dbReference type="EMBL" id="KAK5947325.1"/>
    </source>
</evidence>
<dbReference type="InterPro" id="IPR015422">
    <property type="entry name" value="PyrdxlP-dep_Trfase_small"/>
</dbReference>
<sequence length="463" mass="50435">MGSISVSPTTQTTLQTALNQALTSYTTTHPLSKKSHDEACQYMPGGNTRTVLHTTPFPLTISSARSCHLTTIDAHTYVDFLGEYTAGIYGHSHPSIRAAIETAMNRGWNYGAHSAIEQTLAKSICTRFPTIQKVRFVNSGTEANMMALATALAVAHDTPSKTKILIFEKAYHGSTISGKPTSPSKPTINLPHDFILAKYNDIEGTNHLISSLPPNSLAAILVEPMLGSGGCYPTTPSFLSTLRQLANEQNALLIFDEVMTSRLSYHGLAHTYNITPDLTTLGKYLGGGMSFGAFGGRDEIMSLFDPRTGTLDHPGTFNNNVFSMHAGVAGSQILTVEVLDELNERGDRMRSAIEDVLRAHKLYEGCTVPDAPLTDDSVHRIDNPNHPPKMFVKGVGSLMCVHFAGPEREMLGGLFWHHMLDSGIYLAQRGFVALSIEIGEEEVRRFVGAVEGFVGVWEGVLRW</sequence>
<dbReference type="RefSeq" id="XP_064735415.1">
    <property type="nucleotide sequence ID" value="XM_064869918.1"/>
</dbReference>
<dbReference type="Proteomes" id="UP001334248">
    <property type="component" value="Unassembled WGS sequence"/>
</dbReference>
<comment type="caution">
    <text evidence="4">The sequence shown here is derived from an EMBL/GenBank/DDBJ whole genome shotgun (WGS) entry which is preliminary data.</text>
</comment>
<dbReference type="Gene3D" id="3.40.640.10">
    <property type="entry name" value="Type I PLP-dependent aspartate aminotransferase-like (Major domain)"/>
    <property type="match status" value="1"/>
</dbReference>
<proteinExistence type="inferred from homology"/>